<dbReference type="AlphaFoldDB" id="A0A814ZSJ8"/>
<accession>A0A814ZSJ8</accession>
<name>A0A814ZSJ8_ADIRI</name>
<dbReference type="Proteomes" id="UP000663828">
    <property type="component" value="Unassembled WGS sequence"/>
</dbReference>
<evidence type="ECO:0000313" key="1">
    <source>
        <dbReference type="EMBL" id="CAF1245548.1"/>
    </source>
</evidence>
<sequence>MNSCQLRSQFGHHDLEQHYQLPLRSRVKSNVNSVNRFIQEMILLFKVTSNEPRTSADMYMHIRNEKIDLLRRPTLPLTVASGTRCKICLRNASYRESYPHAPQYSMLTTAGLPMILVQNIRVKVRNEMSRLLVLLAFLISHVEGECLYPEWKTTCQKYCMENQLYEIQLNQCYSQNPDQLTCKCSGQILTNKIKEIIQSKSSSPSTSTLSITDSSIDTCIPSKPCTSGKIICSKQSSYCTCQNGAWMEISCPEGSLCSTESNSTASCQLTSTLNEKIFPSSSASSTEICEYFCLFLCWMLIK</sequence>
<proteinExistence type="predicted"/>
<reference evidence="1" key="1">
    <citation type="submission" date="2021-02" db="EMBL/GenBank/DDBJ databases">
        <authorList>
            <person name="Nowell W R."/>
        </authorList>
    </citation>
    <scope>NUCLEOTIDE SEQUENCE</scope>
</reference>
<comment type="caution">
    <text evidence="1">The sequence shown here is derived from an EMBL/GenBank/DDBJ whole genome shotgun (WGS) entry which is preliminary data.</text>
</comment>
<dbReference type="EMBL" id="CAJNOR010002083">
    <property type="protein sequence ID" value="CAF1245548.1"/>
    <property type="molecule type" value="Genomic_DNA"/>
</dbReference>
<keyword evidence="2" id="KW-1185">Reference proteome</keyword>
<organism evidence="1 2">
    <name type="scientific">Adineta ricciae</name>
    <name type="common">Rotifer</name>
    <dbReference type="NCBI Taxonomy" id="249248"/>
    <lineage>
        <taxon>Eukaryota</taxon>
        <taxon>Metazoa</taxon>
        <taxon>Spiralia</taxon>
        <taxon>Gnathifera</taxon>
        <taxon>Rotifera</taxon>
        <taxon>Eurotatoria</taxon>
        <taxon>Bdelloidea</taxon>
        <taxon>Adinetida</taxon>
        <taxon>Adinetidae</taxon>
        <taxon>Adineta</taxon>
    </lineage>
</organism>
<protein>
    <submittedName>
        <fullName evidence="1">Uncharacterized protein</fullName>
    </submittedName>
</protein>
<gene>
    <name evidence="1" type="ORF">XAT740_LOCUS25973</name>
</gene>
<evidence type="ECO:0000313" key="2">
    <source>
        <dbReference type="Proteomes" id="UP000663828"/>
    </source>
</evidence>